<dbReference type="Gene3D" id="3.40.50.1580">
    <property type="entry name" value="Nucleoside phosphorylase domain"/>
    <property type="match status" value="1"/>
</dbReference>
<dbReference type="PROSITE" id="PS00211">
    <property type="entry name" value="ABC_TRANSPORTER_1"/>
    <property type="match status" value="2"/>
</dbReference>
<evidence type="ECO:0000256" key="6">
    <source>
        <dbReference type="ARBA" id="ARBA00022679"/>
    </source>
</evidence>
<keyword evidence="11" id="KW-0067">ATP-binding</keyword>
<protein>
    <recommendedName>
        <fullName evidence="15">S-methyl-5'-thioadenosine phosphorylase</fullName>
        <ecNumber evidence="15">2.4.2.28</ecNumber>
    </recommendedName>
    <alternativeName>
        <fullName evidence="15">5'-methylthioadenosine phosphorylase</fullName>
        <shortName evidence="15">MTA phosphorylase</shortName>
        <shortName evidence="15">MTAP</shortName>
        <shortName evidence="15">MTAPase</shortName>
    </alternativeName>
</protein>
<feature type="domain" description="ABC transmembrane type-1" evidence="18">
    <location>
        <begin position="702"/>
        <end position="855"/>
    </location>
</feature>
<sequence length="1734" mass="194532">MKSSTFWDSQEPMEEVDHFLERVRAKLIHGLFLPYGVEEKLKDFEDFGDWITEDAQIVVCDEPKMNKDEFIRYMADRYSGIRLYSNNTYTHQKFNQHFEIYFSTTWEAQNTTKFMDTPYSWAHGKGGYSVCKVYGIRSEDPEFGGCGLFDNFSGEQSNGSSGNHTFEVTHTENKTYYVDFSVTYQGEPGTFYKDRYKFQIQKWLNFFVDYFENFMDWTIIQVQQYCTENKTKMTKSDESLQKMALSSRRWDQVFPKFEDWLSNLAKFYGKSVPMQTSVYAATQDKLGFWVLNQMTAWSDNSTPNHRVYFEGYYKFDTSPFLCPGAISVSCTARSPPPNDLHFFSSCSFYRFSLWRLLCVNSSNMVKVGIIGGSGLEDPNILLNPTAISIDTPYGQPSDHLIQGTINGVECVLLARHGRKHDIMPGNVNYRANLWALYSLGVDVIIASTACGSLKEEVAPGHLLFPDSVFDRTNSRKATFFDGTFSGAPGVSHIQAHPTYNEKLRQVLISTAEKCKLVHHRTGFGVCIEGPRFSTKAESMVFKSWGASLVNMTMMPECILAKELGIPYATTALVTDYDCWKDEDQVTAASVMKVFAANVEKAKTLFIEAVAEIGKIDWSAEILQTKTAARQSIMISPDVEVDFLKKARKRVNYFSVEFTIIVVERVFFFQFLQLLFPGQGSYTNQTFDHQQFNNETLNIIHTYFLYGTLVFSLSFVSMCCWHTFCERQIFKIRVAYFSALLRQDWEWFDQNDSGAAIVRMNEVRDGLGDKLGVIIAYLTHFFCGLSLAFYLSVEMTIVTLIITPAFILPIIISCKMISKVTPKELEAYESAATAAGEVISGIKTVVSFNGEQKEINSQWSYILCRTTIPHLTSVSSCYSAAVPVFQIIDRTVILDGTSDKGLKLSKVKGKVKFENVWFKYPARQKVNVLKGISLHANPGENIALVGHSGSGKSTTAALLMHFYELNGGKISIDDTNIDELNLSHLRNIVGIVSQEPLLFADTVENNMRLGAPDLDDNEMEYYCKLANAHDFIEQLPNGYKTAIGNGGVELSGGQRQRIAIARTLARKPSILILDEATSALDSESESLVQIALENAAEGRTTITIAHRLGTIRNCNRIYVFDDGKIVEVGSHQELMEKDGHYAKMVQSQEIEIGEENEQPSTFLEILRYTKPEWGLLAISILISVLRGFNYPIYSILYGRMFRILSTGTDQEKSSNSGMNAIYLTALGIYALIVTMAAGCLIGYVGERLTKRLRILLFTNILRQDGEYFDVPEHAPGRLITRLSTDAPNIRAAIDQRLADVIQGFSAVFCGIAIAFWFSPTMALMGLVNVGVLISLQGFITHVLKKRGEKDSERSEEPSRLAIEAVEQHRTVQYLTREQSFVKKFADGMHPIHIRNLQRGILQSISYALSTSYTSFSFAIGYRFGLLLVDHDLANPFTVFQVIESLNSSSPSLLALGSYIPEFVRAQISAGLLFQMLRYEPKIDSNTEKKTTLDSDISLKNVYFGYQVSGRKMVLKDFTLKIESGETTAIVGASGCGKSTTIQLLERFYDPIAGRIDFGSTNLRDLNLKHLRSQVALVEQEPTLFNYSIRKNIAYGLESIKEGEVIQAAKIAHAHEFITSLPEGYDTIVGEGGSKLSGGQKQRIAIARAIVRNPKILLLDEAMSALDVESERLVQEALEKAKEGRTCVVIAHRLTTIRGADSIAVVKNGKVVEQGTHLQLLSLGGEYANFVQKATL</sequence>
<keyword evidence="9" id="KW-0677">Repeat</keyword>
<keyword evidence="8 15" id="KW-0660">Purine salvage</keyword>
<evidence type="ECO:0000256" key="4">
    <source>
        <dbReference type="ARBA" id="ARBA00022490"/>
    </source>
</evidence>
<dbReference type="CDD" id="cd09010">
    <property type="entry name" value="MTAP_SsMTAPII_like_MTIP"/>
    <property type="match status" value="1"/>
</dbReference>
<dbReference type="PROSITE" id="PS50893">
    <property type="entry name" value="ABC_TRANSPORTER_2"/>
    <property type="match status" value="2"/>
</dbReference>
<evidence type="ECO:0000313" key="19">
    <source>
        <dbReference type="EMBL" id="UMM17391.1"/>
    </source>
</evidence>
<dbReference type="Pfam" id="PF17354">
    <property type="entry name" value="DUF5382"/>
    <property type="match status" value="1"/>
</dbReference>
<feature type="transmembrane region" description="Helical" evidence="16">
    <location>
        <begin position="1322"/>
        <end position="1342"/>
    </location>
</feature>
<evidence type="ECO:0000256" key="2">
    <source>
        <dbReference type="ARBA" id="ARBA00007577"/>
    </source>
</evidence>
<evidence type="ECO:0000256" key="12">
    <source>
        <dbReference type="ARBA" id="ARBA00022989"/>
    </source>
</evidence>
<dbReference type="GO" id="GO:0005737">
    <property type="term" value="C:cytoplasm"/>
    <property type="evidence" value="ECO:0007669"/>
    <property type="project" value="UniProtKB-SubCell"/>
</dbReference>
<dbReference type="PROSITE" id="PS50929">
    <property type="entry name" value="ABC_TM1F"/>
    <property type="match status" value="2"/>
</dbReference>
<dbReference type="Pfam" id="PF00664">
    <property type="entry name" value="ABC_membrane"/>
    <property type="match status" value="2"/>
</dbReference>
<comment type="similarity">
    <text evidence="15">Belongs to the PNP/MTAP phosphorylase family. MTAP subfamily.</text>
</comment>
<dbReference type="SUPFAM" id="SSF53167">
    <property type="entry name" value="Purine and uridine phosphorylases"/>
    <property type="match status" value="1"/>
</dbReference>
<dbReference type="GO" id="GO:0019509">
    <property type="term" value="P:L-methionine salvage from methylthioadenosine"/>
    <property type="evidence" value="ECO:0007669"/>
    <property type="project" value="UniProtKB-UniRule"/>
</dbReference>
<evidence type="ECO:0000256" key="13">
    <source>
        <dbReference type="ARBA" id="ARBA00023136"/>
    </source>
</evidence>
<dbReference type="EMBL" id="CP092621">
    <property type="protein sequence ID" value="UMM17391.1"/>
    <property type="molecule type" value="Genomic_DNA"/>
</dbReference>
<feature type="binding site" evidence="15">
    <location>
        <position position="551"/>
    </location>
    <ligand>
        <name>substrate</name>
    </ligand>
</feature>
<dbReference type="Pfam" id="PF00005">
    <property type="entry name" value="ABC_tran"/>
    <property type="match status" value="2"/>
</dbReference>
<proteinExistence type="inferred from homology"/>
<dbReference type="InterPro" id="IPR017871">
    <property type="entry name" value="ABC_transporter-like_CS"/>
</dbReference>
<feature type="transmembrane region" description="Helical" evidence="16">
    <location>
        <begin position="1172"/>
        <end position="1192"/>
    </location>
</feature>
<feature type="site" description="Important for substrate specificity" evidence="15">
    <location>
        <position position="587"/>
    </location>
</feature>
<feature type="binding site" evidence="15">
    <location>
        <begin position="448"/>
        <end position="449"/>
    </location>
    <ligand>
        <name>phosphate</name>
        <dbReference type="ChEBI" id="CHEBI:43474"/>
    </ligand>
</feature>
<keyword evidence="20" id="KW-1185">Reference proteome</keyword>
<keyword evidence="13 16" id="KW-0472">Membrane</keyword>
<evidence type="ECO:0000256" key="11">
    <source>
        <dbReference type="ARBA" id="ARBA00022840"/>
    </source>
</evidence>
<feature type="site" description="Important for substrate specificity" evidence="15">
    <location>
        <position position="533"/>
    </location>
</feature>
<evidence type="ECO:0000256" key="14">
    <source>
        <dbReference type="ARBA" id="ARBA00023242"/>
    </source>
</evidence>
<keyword evidence="10" id="KW-0547">Nucleotide-binding</keyword>
<evidence type="ECO:0000256" key="16">
    <source>
        <dbReference type="SAM" id="Phobius"/>
    </source>
</evidence>
<feature type="transmembrane region" description="Helical" evidence="16">
    <location>
        <begin position="702"/>
        <end position="723"/>
    </location>
</feature>
<dbReference type="InterPro" id="IPR003593">
    <property type="entry name" value="AAA+_ATPase"/>
</dbReference>
<keyword evidence="6 15" id="KW-0808">Transferase</keyword>
<feature type="transmembrane region" description="Helical" evidence="16">
    <location>
        <begin position="796"/>
        <end position="816"/>
    </location>
</feature>
<dbReference type="PANTHER" id="PTHR43394">
    <property type="entry name" value="ATP-DEPENDENT PERMEASE MDL1, MITOCHONDRIAL"/>
    <property type="match status" value="1"/>
</dbReference>
<dbReference type="GO" id="GO:0005524">
    <property type="term" value="F:ATP binding"/>
    <property type="evidence" value="ECO:0007669"/>
    <property type="project" value="UniProtKB-KW"/>
</dbReference>
<dbReference type="CDD" id="cd18578">
    <property type="entry name" value="ABC_6TM_Pgp_ABCB1_D2_like"/>
    <property type="match status" value="1"/>
</dbReference>
<name>A0AAE9EAB0_CAEBR</name>
<dbReference type="InterPro" id="IPR018099">
    <property type="entry name" value="Purine_phosphorylase-2_CS"/>
</dbReference>
<dbReference type="PROSITE" id="PS01240">
    <property type="entry name" value="PNP_MTAP_2"/>
    <property type="match status" value="1"/>
</dbReference>
<evidence type="ECO:0000256" key="9">
    <source>
        <dbReference type="ARBA" id="ARBA00022737"/>
    </source>
</evidence>
<evidence type="ECO:0000256" key="5">
    <source>
        <dbReference type="ARBA" id="ARBA00022676"/>
    </source>
</evidence>
<dbReference type="GO" id="GO:0017061">
    <property type="term" value="F:S-methyl-5-thioadenosine phosphorylase activity"/>
    <property type="evidence" value="ECO:0007669"/>
    <property type="project" value="UniProtKB-UniRule"/>
</dbReference>
<dbReference type="SUPFAM" id="SSF52540">
    <property type="entry name" value="P-loop containing nucleoside triphosphate hydrolases"/>
    <property type="match status" value="2"/>
</dbReference>
<evidence type="ECO:0000256" key="7">
    <source>
        <dbReference type="ARBA" id="ARBA00022692"/>
    </source>
</evidence>
<feature type="transmembrane region" description="Helical" evidence="16">
    <location>
        <begin position="1296"/>
        <end position="1316"/>
    </location>
</feature>
<comment type="pathway">
    <text evidence="15">Amino-acid biosynthesis; L-methionine biosynthesis via salvage pathway; S-methyl-5-thio-alpha-D-ribose 1-phosphate from S-methyl-5'-thioadenosine (phosphorylase route): step 1/1.</text>
</comment>
<evidence type="ECO:0000256" key="3">
    <source>
        <dbReference type="ARBA" id="ARBA00022448"/>
    </source>
</evidence>
<evidence type="ECO:0000259" key="17">
    <source>
        <dbReference type="PROSITE" id="PS50893"/>
    </source>
</evidence>
<dbReference type="GO" id="GO:0005634">
    <property type="term" value="C:nucleus"/>
    <property type="evidence" value="ECO:0007669"/>
    <property type="project" value="UniProtKB-SubCell"/>
</dbReference>
<feature type="binding site" evidence="15">
    <location>
        <position position="373"/>
    </location>
    <ligand>
        <name>phosphate</name>
        <dbReference type="ChEBI" id="CHEBI:43474"/>
    </ligand>
</feature>
<dbReference type="HAMAP" id="MF_01963">
    <property type="entry name" value="MTAP"/>
    <property type="match status" value="1"/>
</dbReference>
<dbReference type="CDD" id="cd18577">
    <property type="entry name" value="ABC_6TM_Pgp_ABCB1_D1_like"/>
    <property type="match status" value="1"/>
</dbReference>
<comment type="similarity">
    <text evidence="2">Belongs to the ABC transporter superfamily. ABCB family. Multidrug resistance exporter (TC 3.A.1.201) subfamily.</text>
</comment>
<organism evidence="19 20">
    <name type="scientific">Caenorhabditis briggsae</name>
    <dbReference type="NCBI Taxonomy" id="6238"/>
    <lineage>
        <taxon>Eukaryota</taxon>
        <taxon>Metazoa</taxon>
        <taxon>Ecdysozoa</taxon>
        <taxon>Nematoda</taxon>
        <taxon>Chromadorea</taxon>
        <taxon>Rhabditida</taxon>
        <taxon>Rhabditina</taxon>
        <taxon>Rhabditomorpha</taxon>
        <taxon>Rhabditoidea</taxon>
        <taxon>Rhabditidae</taxon>
        <taxon>Peloderinae</taxon>
        <taxon>Caenorhabditis</taxon>
    </lineage>
</organism>
<feature type="domain" description="ABC transporter" evidence="17">
    <location>
        <begin position="910"/>
        <end position="1146"/>
    </location>
</feature>
<keyword evidence="7 16" id="KW-0812">Transmembrane</keyword>
<evidence type="ECO:0000259" key="18">
    <source>
        <dbReference type="PROSITE" id="PS50929"/>
    </source>
</evidence>
<dbReference type="InterPro" id="IPR039421">
    <property type="entry name" value="Type_1_exporter"/>
</dbReference>
<dbReference type="InterPro" id="IPR000845">
    <property type="entry name" value="Nucleoside_phosphorylase_d"/>
</dbReference>
<dbReference type="NCBIfam" id="TIGR01694">
    <property type="entry name" value="MTAP"/>
    <property type="match status" value="1"/>
</dbReference>
<gene>
    <name evidence="19" type="ORF">L5515_013964</name>
</gene>
<feature type="transmembrane region" description="Helical" evidence="16">
    <location>
        <begin position="1219"/>
        <end position="1243"/>
    </location>
</feature>
<dbReference type="FunFam" id="3.40.50.300:FF:000916">
    <property type="entry name" value="ABC transporter B family member 9"/>
    <property type="match status" value="2"/>
</dbReference>
<dbReference type="InterPro" id="IPR003439">
    <property type="entry name" value="ABC_transporter-like_ATP-bd"/>
</dbReference>
<dbReference type="InterPro" id="IPR011527">
    <property type="entry name" value="ABC1_TM_dom"/>
</dbReference>
<dbReference type="CDD" id="cd03249">
    <property type="entry name" value="ABC_MTABC3_MDL1_MDL2"/>
    <property type="match status" value="2"/>
</dbReference>
<dbReference type="Pfam" id="PF01048">
    <property type="entry name" value="PNP_UDP_1"/>
    <property type="match status" value="1"/>
</dbReference>
<dbReference type="SMART" id="SM00382">
    <property type="entry name" value="AAA"/>
    <property type="match status" value="2"/>
</dbReference>
<dbReference type="Gene3D" id="1.20.1560.10">
    <property type="entry name" value="ABC transporter type 1, transmembrane domain"/>
    <property type="match status" value="2"/>
</dbReference>
<evidence type="ECO:0000256" key="15">
    <source>
        <dbReference type="HAMAP-Rule" id="MF_03155"/>
    </source>
</evidence>
<dbReference type="InterPro" id="IPR035994">
    <property type="entry name" value="Nucleoside_phosphorylase_sf"/>
</dbReference>
<evidence type="ECO:0000256" key="8">
    <source>
        <dbReference type="ARBA" id="ARBA00022726"/>
    </source>
</evidence>
<comment type="catalytic activity">
    <reaction evidence="15">
        <text>S-methyl-5'-thioadenosine + phosphate = 5-(methylsulfanyl)-alpha-D-ribose 1-phosphate + adenine</text>
        <dbReference type="Rhea" id="RHEA:11852"/>
        <dbReference type="ChEBI" id="CHEBI:16708"/>
        <dbReference type="ChEBI" id="CHEBI:17509"/>
        <dbReference type="ChEBI" id="CHEBI:43474"/>
        <dbReference type="ChEBI" id="CHEBI:58533"/>
        <dbReference type="EC" id="2.4.2.28"/>
    </reaction>
</comment>
<evidence type="ECO:0000256" key="1">
    <source>
        <dbReference type="ARBA" id="ARBA00004141"/>
    </source>
</evidence>
<feature type="binding site" evidence="15">
    <location>
        <begin position="415"/>
        <end position="416"/>
    </location>
    <ligand>
        <name>phosphate</name>
        <dbReference type="ChEBI" id="CHEBI:43474"/>
    </ligand>
</feature>
<dbReference type="InterPro" id="IPR036640">
    <property type="entry name" value="ABC1_TM_sf"/>
</dbReference>
<dbReference type="GO" id="GO:0006166">
    <property type="term" value="P:purine ribonucleoside salvage"/>
    <property type="evidence" value="ECO:0007669"/>
    <property type="project" value="UniProtKB-KW"/>
</dbReference>
<dbReference type="EC" id="2.4.2.28" evidence="15"/>
<dbReference type="InterPro" id="IPR010044">
    <property type="entry name" value="MTAP"/>
</dbReference>
<dbReference type="InterPro" id="IPR035415">
    <property type="entry name" value="DUF5382_central"/>
</dbReference>
<dbReference type="FunFam" id="3.40.50.1580:FF:000020">
    <property type="entry name" value="S-methyl-5'-thioadenosine phosphorylase"/>
    <property type="match status" value="1"/>
</dbReference>
<comment type="subunit">
    <text evidence="15">Homotrimer.</text>
</comment>
<comment type="subcellular location">
    <subcellularLocation>
        <location evidence="15">Cytoplasm</location>
    </subcellularLocation>
    <subcellularLocation>
        <location evidence="15">Nucleus</location>
    </subcellularLocation>
    <subcellularLocation>
        <location evidence="1">Membrane</location>
        <topology evidence="1">Multi-pass membrane protein</topology>
    </subcellularLocation>
</comment>
<comment type="function">
    <text evidence="15">Catalyzes the reversible phosphorylation of S-methyl-5'-thioadenosine (MTA) to adenine and 5-methylthioribose-1-phosphate. Involved in the breakdown of MTA, a major by-product of polyamine biosynthesis. Responsible for the first step in the methionine salvage pathway after MTA has been generated from S-adenosylmethionine. Has broad substrate specificity with 6-aminopurine nucleosides as preferred substrates.</text>
</comment>
<dbReference type="GO" id="GO:0140359">
    <property type="term" value="F:ABC-type transporter activity"/>
    <property type="evidence" value="ECO:0007669"/>
    <property type="project" value="InterPro"/>
</dbReference>
<feature type="domain" description="ABC transporter" evidence="17">
    <location>
        <begin position="1495"/>
        <end position="1731"/>
    </location>
</feature>
<keyword evidence="5 15" id="KW-0328">Glycosyltransferase</keyword>
<keyword evidence="3" id="KW-0813">Transport</keyword>
<keyword evidence="12 16" id="KW-1133">Transmembrane helix</keyword>
<dbReference type="GO" id="GO:0016020">
    <property type="term" value="C:membrane"/>
    <property type="evidence" value="ECO:0007669"/>
    <property type="project" value="UniProtKB-SubCell"/>
</dbReference>
<dbReference type="Gene3D" id="3.40.50.300">
    <property type="entry name" value="P-loop containing nucleotide triphosphate hydrolases"/>
    <property type="match status" value="2"/>
</dbReference>
<feature type="binding site" evidence="15">
    <location>
        <begin position="575"/>
        <end position="577"/>
    </location>
    <ligand>
        <name>substrate</name>
    </ligand>
</feature>
<dbReference type="InterPro" id="IPR027417">
    <property type="entry name" value="P-loop_NTPase"/>
</dbReference>
<dbReference type="PANTHER" id="PTHR43394:SF11">
    <property type="entry name" value="ATP-BINDING CASSETTE TRANSPORTER"/>
    <property type="match status" value="1"/>
</dbReference>
<dbReference type="GO" id="GO:0016887">
    <property type="term" value="F:ATP hydrolysis activity"/>
    <property type="evidence" value="ECO:0007669"/>
    <property type="project" value="InterPro"/>
</dbReference>
<dbReference type="SUPFAM" id="SSF90123">
    <property type="entry name" value="ABC transporter transmembrane region"/>
    <property type="match status" value="2"/>
</dbReference>
<evidence type="ECO:0000313" key="20">
    <source>
        <dbReference type="Proteomes" id="UP000829354"/>
    </source>
</evidence>
<accession>A0AAE9EAB0</accession>
<keyword evidence="14 15" id="KW-0539">Nucleus</keyword>
<keyword evidence="4 15" id="KW-0963">Cytoplasm</keyword>
<reference evidence="19 20" key="1">
    <citation type="submission" date="2022-04" db="EMBL/GenBank/DDBJ databases">
        <title>Chromosome-level reference genomes for two strains of Caenorhabditis briggsae: an improved platform for comparative genomics.</title>
        <authorList>
            <person name="Stevens L."/>
            <person name="Andersen E."/>
        </authorList>
    </citation>
    <scope>NUCLEOTIDE SEQUENCE [LARGE SCALE GENOMIC DNA]</scope>
    <source>
        <strain evidence="19">VX34</strain>
        <tissue evidence="19">Whole-organism</tissue>
    </source>
</reference>
<evidence type="ECO:0000256" key="10">
    <source>
        <dbReference type="ARBA" id="ARBA00022741"/>
    </source>
</evidence>
<feature type="transmembrane region" description="Helical" evidence="16">
    <location>
        <begin position="770"/>
        <end position="790"/>
    </location>
</feature>
<feature type="domain" description="ABC transmembrane type-1" evidence="18">
    <location>
        <begin position="1176"/>
        <end position="1463"/>
    </location>
</feature>
<dbReference type="Proteomes" id="UP000829354">
    <property type="component" value="Chromosome II"/>
</dbReference>
<feature type="binding site" evidence="15">
    <location>
        <position position="552"/>
    </location>
    <ligand>
        <name>phosphate</name>
        <dbReference type="ChEBI" id="CHEBI:43474"/>
    </ligand>
</feature>